<dbReference type="EMBL" id="QAOI01000013">
    <property type="protein sequence ID" value="PTQ76782.1"/>
    <property type="molecule type" value="Genomic_DNA"/>
</dbReference>
<name>A0A2T5HYZ6_9PROT</name>
<evidence type="ECO:0000313" key="3">
    <source>
        <dbReference type="Proteomes" id="UP000244128"/>
    </source>
</evidence>
<comment type="caution">
    <text evidence="2">The sequence shown here is derived from an EMBL/GenBank/DDBJ whole genome shotgun (WGS) entry which is preliminary data.</text>
</comment>
<protein>
    <submittedName>
        <fullName evidence="2">Uncharacterized protein</fullName>
    </submittedName>
</protein>
<dbReference type="AlphaFoldDB" id="A0A2T5HYZ6"/>
<sequence length="249" mass="26304">MNKMKLLARTLTGIMLMGLGQSVLAHTRLDVPTQTEGTRLINNIVIGHSCSDTVRVIGTSVVFPNGLDSTILVDGQPHGGSLSDFLTNYGNNFQLLWNRGAFDAMAEKKDSNGNVVGFWVGGGPGMPSDLNVATPVRLTAAGIEPTSCAQNVKISVSIANICEITSVGDFGREGVVDLWTHNNLGTPYDRVSATDDGPASFTITRDLVTNPLPSSCGGTGVTVEVKPSAAQINRDMPVVIDGQQIWPLP</sequence>
<dbReference type="Proteomes" id="UP000244128">
    <property type="component" value="Unassembled WGS sequence"/>
</dbReference>
<proteinExistence type="predicted"/>
<keyword evidence="1" id="KW-0732">Signal</keyword>
<dbReference type="RefSeq" id="WP_107803436.1">
    <property type="nucleotide sequence ID" value="NZ_QAOI01000013.1"/>
</dbReference>
<accession>A0A2T5HYZ6</accession>
<organism evidence="2 3">
    <name type="scientific">Nitrosomonas oligotropha</name>
    <dbReference type="NCBI Taxonomy" id="42354"/>
    <lineage>
        <taxon>Bacteria</taxon>
        <taxon>Pseudomonadati</taxon>
        <taxon>Pseudomonadota</taxon>
        <taxon>Betaproteobacteria</taxon>
        <taxon>Nitrosomonadales</taxon>
        <taxon>Nitrosomonadaceae</taxon>
        <taxon>Nitrosomonas</taxon>
    </lineage>
</organism>
<evidence type="ECO:0000313" key="2">
    <source>
        <dbReference type="EMBL" id="PTQ76782.1"/>
    </source>
</evidence>
<evidence type="ECO:0000256" key="1">
    <source>
        <dbReference type="SAM" id="SignalP"/>
    </source>
</evidence>
<feature type="chain" id="PRO_5015456951" evidence="1">
    <location>
        <begin position="26"/>
        <end position="249"/>
    </location>
</feature>
<gene>
    <name evidence="2" type="ORF">C8R26_11327</name>
</gene>
<feature type="signal peptide" evidence="1">
    <location>
        <begin position="1"/>
        <end position="25"/>
    </location>
</feature>
<reference evidence="2 3" key="1">
    <citation type="submission" date="2018-04" db="EMBL/GenBank/DDBJ databases">
        <title>Active sludge and wastewater microbial communities from Klosterneuburg, Austria.</title>
        <authorList>
            <person name="Wagner M."/>
        </authorList>
    </citation>
    <scope>NUCLEOTIDE SEQUENCE [LARGE SCALE GENOMIC DNA]</scope>
    <source>
        <strain evidence="2 3">Nm49</strain>
    </source>
</reference>